<dbReference type="GO" id="GO:0043164">
    <property type="term" value="P:Gram-negative-bacterium-type cell wall biogenesis"/>
    <property type="evidence" value="ECO:0007669"/>
    <property type="project" value="TreeGrafter"/>
</dbReference>
<dbReference type="Proteomes" id="UP000255328">
    <property type="component" value="Unassembled WGS sequence"/>
</dbReference>
<protein>
    <submittedName>
        <fullName evidence="3">DUF218 domain</fullName>
    </submittedName>
</protein>
<keyword evidence="1" id="KW-0812">Transmembrane</keyword>
<dbReference type="GO" id="GO:0000270">
    <property type="term" value="P:peptidoglycan metabolic process"/>
    <property type="evidence" value="ECO:0007669"/>
    <property type="project" value="TreeGrafter"/>
</dbReference>
<evidence type="ECO:0000256" key="1">
    <source>
        <dbReference type="SAM" id="Phobius"/>
    </source>
</evidence>
<dbReference type="InterPro" id="IPR003848">
    <property type="entry name" value="DUF218"/>
</dbReference>
<keyword evidence="1" id="KW-0472">Membrane</keyword>
<evidence type="ECO:0000313" key="3">
    <source>
        <dbReference type="EMBL" id="STO31687.1"/>
    </source>
</evidence>
<dbReference type="Pfam" id="PF02698">
    <property type="entry name" value="DUF218"/>
    <property type="match status" value="1"/>
</dbReference>
<sequence>MFLIEKFISLSLLSPLPIIIILLFIGIGNLFKKRKKSGLVLILISIFLYFASSEVFIDKKLYDLENSYSVISEENLEKGEVYVLLGGGIITTTGEGNIPGIMPAVRIMKTAEYYKKYPKKIYISGGSPLQNQESESSVYARELISLGVNSEDIIVEENSKNTNENALFIKQELEKNGIKNIILITSAFHMKRSMFIFKKNLDGVEIIPAPCNFLASKEKENFFYYMPKYYNLLKFQLWLWETIGNVYYKIRY</sequence>
<dbReference type="Gene3D" id="3.40.50.620">
    <property type="entry name" value="HUPs"/>
    <property type="match status" value="1"/>
</dbReference>
<feature type="domain" description="DUF218" evidence="2">
    <location>
        <begin position="82"/>
        <end position="243"/>
    </location>
</feature>
<dbReference type="OrthoDB" id="9782395at2"/>
<dbReference type="CDD" id="cd06259">
    <property type="entry name" value="YdcF-like"/>
    <property type="match status" value="1"/>
</dbReference>
<evidence type="ECO:0000259" key="2">
    <source>
        <dbReference type="Pfam" id="PF02698"/>
    </source>
</evidence>
<reference evidence="3 4" key="1">
    <citation type="submission" date="2018-06" db="EMBL/GenBank/DDBJ databases">
        <authorList>
            <consortium name="Pathogen Informatics"/>
            <person name="Doyle S."/>
        </authorList>
    </citation>
    <scope>NUCLEOTIDE SEQUENCE [LARGE SCALE GENOMIC DNA]</scope>
    <source>
        <strain evidence="3 4">NCTC10723</strain>
    </source>
</reference>
<feature type="transmembrane region" description="Helical" evidence="1">
    <location>
        <begin position="38"/>
        <end position="57"/>
    </location>
</feature>
<dbReference type="InterPro" id="IPR014729">
    <property type="entry name" value="Rossmann-like_a/b/a_fold"/>
</dbReference>
<organism evidence="3 4">
    <name type="scientific">Fusobacterium necrogenes</name>
    <dbReference type="NCBI Taxonomy" id="858"/>
    <lineage>
        <taxon>Bacteria</taxon>
        <taxon>Fusobacteriati</taxon>
        <taxon>Fusobacteriota</taxon>
        <taxon>Fusobacteriia</taxon>
        <taxon>Fusobacteriales</taxon>
        <taxon>Fusobacteriaceae</taxon>
        <taxon>Fusobacterium</taxon>
    </lineage>
</organism>
<dbReference type="PANTHER" id="PTHR30336">
    <property type="entry name" value="INNER MEMBRANE PROTEIN, PROBABLE PERMEASE"/>
    <property type="match status" value="1"/>
</dbReference>
<dbReference type="EMBL" id="UGGU01000003">
    <property type="protein sequence ID" value="STO31687.1"/>
    <property type="molecule type" value="Genomic_DNA"/>
</dbReference>
<proteinExistence type="predicted"/>
<evidence type="ECO:0000313" key="4">
    <source>
        <dbReference type="Proteomes" id="UP000255328"/>
    </source>
</evidence>
<dbReference type="PANTHER" id="PTHR30336:SF4">
    <property type="entry name" value="ENVELOPE BIOGENESIS FACTOR ELYC"/>
    <property type="match status" value="1"/>
</dbReference>
<dbReference type="AlphaFoldDB" id="A0A377GXG1"/>
<feature type="transmembrane region" description="Helical" evidence="1">
    <location>
        <begin position="12"/>
        <end position="31"/>
    </location>
</feature>
<dbReference type="InterPro" id="IPR051599">
    <property type="entry name" value="Cell_Envelope_Assoc"/>
</dbReference>
<accession>A0A377GXG1</accession>
<gene>
    <name evidence="3" type="ORF">NCTC10723_01144</name>
</gene>
<dbReference type="GO" id="GO:0005886">
    <property type="term" value="C:plasma membrane"/>
    <property type="evidence" value="ECO:0007669"/>
    <property type="project" value="TreeGrafter"/>
</dbReference>
<keyword evidence="1" id="KW-1133">Transmembrane helix</keyword>
<name>A0A377GXG1_9FUSO</name>
<keyword evidence="4" id="KW-1185">Reference proteome</keyword>
<dbReference type="RefSeq" id="WP_115270215.1">
    <property type="nucleotide sequence ID" value="NZ_CASFEE010000006.1"/>
</dbReference>